<keyword evidence="1 2" id="KW-0812">Transmembrane</keyword>
<evidence type="ECO:0000256" key="1">
    <source>
        <dbReference type="SAM" id="Phobius"/>
    </source>
</evidence>
<gene>
    <name evidence="2" type="ORF">YKV142</name>
</gene>
<proteinExistence type="predicted"/>
<feature type="transmembrane region" description="Helical" evidence="1">
    <location>
        <begin position="6"/>
        <end position="24"/>
    </location>
</feature>
<accession>G3EI34</accession>
<evidence type="ECO:0000313" key="3">
    <source>
        <dbReference type="Proteomes" id="UP000164653"/>
    </source>
</evidence>
<keyword evidence="1" id="KW-1133">Transmembrane helix</keyword>
<dbReference type="Pfam" id="PF05950">
    <property type="entry name" value="Orthopox_A36R"/>
    <property type="match status" value="1"/>
</dbReference>
<dbReference type="InterPro" id="IPR010274">
    <property type="entry name" value="Orthopox_A36R"/>
</dbReference>
<dbReference type="KEGG" id="vg:11107277"/>
<organism evidence="2 3">
    <name type="scientific">Yokapox virus</name>
    <dbReference type="NCBI Taxonomy" id="1076255"/>
    <lineage>
        <taxon>Viruses</taxon>
        <taxon>Varidnaviria</taxon>
        <taxon>Bamfordvirae</taxon>
        <taxon>Nucleocytoviricota</taxon>
        <taxon>Pokkesviricetes</taxon>
        <taxon>Chitovirales</taxon>
        <taxon>Poxviridae</taxon>
        <taxon>Chordopoxvirinae</taxon>
        <taxon>Centapoxvirus</taxon>
        <taxon>Centapoxvirus yokapox</taxon>
    </lineage>
</organism>
<keyword evidence="1" id="KW-0472">Membrane</keyword>
<sequence>MLLVPVLVITGSLIVLMWYILYMLRKKIQYIYNKIDILTKLKLINKLKLNLKKYKNTSYDNESDCDDLYSSIDDKYNKEKRSSICSNSDTASLIWDNENTVTNNNNNIEHIYDTVYEGTEEIDKNQLEITNEKATEELYTKHHSSNQLLIDYTKESNNNY</sequence>
<evidence type="ECO:0000313" key="2">
    <source>
        <dbReference type="EMBL" id="AEN03731.1"/>
    </source>
</evidence>
<reference evidence="2 3" key="1">
    <citation type="journal article" date="2011" name="J. Virol.">
        <title>The genome of yoka poxvirus.</title>
        <authorList>
            <person name="Zhao G."/>
            <person name="Droit L."/>
            <person name="Tesh R.B."/>
            <person name="Popov V.L."/>
            <person name="Little N.S."/>
            <person name="Upton C."/>
            <person name="Virgin H.W."/>
            <person name="Wang D."/>
        </authorList>
    </citation>
    <scope>NUCLEOTIDE SEQUENCE [LARGE SCALE GENOMIC DNA]</scope>
    <source>
        <strain evidence="2">DakArB 4268</strain>
    </source>
</reference>
<dbReference type="RefSeq" id="YP_004821495.1">
    <property type="nucleotide sequence ID" value="NC_015960.1"/>
</dbReference>
<dbReference type="Proteomes" id="UP000164653">
    <property type="component" value="Segment"/>
</dbReference>
<dbReference type="GeneID" id="11107277"/>
<keyword evidence="3" id="KW-1185">Reference proteome</keyword>
<protein>
    <submittedName>
        <fullName evidence="2">IEV transmembrane phosphoprotein</fullName>
    </submittedName>
</protein>
<dbReference type="EMBL" id="HQ849551">
    <property type="protein sequence ID" value="AEN03731.1"/>
    <property type="molecule type" value="Genomic_DNA"/>
</dbReference>
<name>G3EI34_9POXV</name>